<feature type="compositionally biased region" description="Polar residues" evidence="1">
    <location>
        <begin position="454"/>
        <end position="465"/>
    </location>
</feature>
<dbReference type="AlphaFoldDB" id="A0A382DQP0"/>
<sequence>SGKRGEFRVEDLSVKIDSKALMARATGKITHLGMVGTELDLAFDVESGQVQALAERLGFRFPIDGQAAARGVLSGKAGSIHLVAHSIGLTGDLISLDASGEVTALGQAISTTRLKFNAATTDTEALLALFGQRVPLAGVARGRGVLVRSSGTFSVEDLKLTAEGPEFSLTADGTVTRADRDPEFELSVSAEVDDVVAIAQKLDLDLDLDSGSPSGLKISASTKVHRSEGRLMVETITGALSGDGLQGTFSGNMHNPRSPILTSATLSVTVDDLSRLAPWLHEDSQAPLPTEFELSLVGSEDGSLPFVFLGSAKSGQVDARLNGKVSALSSDAALDAVINVNAESVSELGRLLGKELSSDISLAAKASVSRNNGPDWPLVVDLKLDTSDLHAEAKAEVPWPVKIGFPFRAKLKTDSLANLSSLLPGNFPDVGPVEFSAHVTPGADQLQLQNISLKVNDSDPPQSGKPSDLRGSLIYQPGAGPQHPIRIRGELQSDHFDLTLLTESAETPDSQKSSQQAKADTEPGTLIFSDSPLPLEWIRQADITIDYAAENLIIPYLSIEDVQVHLLVGQDQLQVETRSGQVAAGDFNLKLG</sequence>
<evidence type="ECO:0008006" key="3">
    <source>
        <dbReference type="Google" id="ProtNLM"/>
    </source>
</evidence>
<feature type="region of interest" description="Disordered" evidence="1">
    <location>
        <begin position="454"/>
        <end position="475"/>
    </location>
</feature>
<name>A0A382DQP0_9ZZZZ</name>
<proteinExistence type="predicted"/>
<accession>A0A382DQP0</accession>
<gene>
    <name evidence="2" type="ORF">METZ01_LOCUS193148</name>
</gene>
<feature type="non-terminal residue" evidence="2">
    <location>
        <position position="1"/>
    </location>
</feature>
<dbReference type="EMBL" id="UINC01040431">
    <property type="protein sequence ID" value="SVB40294.1"/>
    <property type="molecule type" value="Genomic_DNA"/>
</dbReference>
<evidence type="ECO:0000256" key="1">
    <source>
        <dbReference type="SAM" id="MobiDB-lite"/>
    </source>
</evidence>
<organism evidence="2">
    <name type="scientific">marine metagenome</name>
    <dbReference type="NCBI Taxonomy" id="408172"/>
    <lineage>
        <taxon>unclassified sequences</taxon>
        <taxon>metagenomes</taxon>
        <taxon>ecological metagenomes</taxon>
    </lineage>
</organism>
<feature type="region of interest" description="Disordered" evidence="1">
    <location>
        <begin position="504"/>
        <end position="525"/>
    </location>
</feature>
<evidence type="ECO:0000313" key="2">
    <source>
        <dbReference type="EMBL" id="SVB40294.1"/>
    </source>
</evidence>
<reference evidence="2" key="1">
    <citation type="submission" date="2018-05" db="EMBL/GenBank/DDBJ databases">
        <authorList>
            <person name="Lanie J.A."/>
            <person name="Ng W.-L."/>
            <person name="Kazmierczak K.M."/>
            <person name="Andrzejewski T.M."/>
            <person name="Davidsen T.M."/>
            <person name="Wayne K.J."/>
            <person name="Tettelin H."/>
            <person name="Glass J.I."/>
            <person name="Rusch D."/>
            <person name="Podicherti R."/>
            <person name="Tsui H.-C.T."/>
            <person name="Winkler M.E."/>
        </authorList>
    </citation>
    <scope>NUCLEOTIDE SEQUENCE</scope>
</reference>
<feature type="compositionally biased region" description="Polar residues" evidence="1">
    <location>
        <begin position="504"/>
        <end position="518"/>
    </location>
</feature>
<feature type="non-terminal residue" evidence="2">
    <location>
        <position position="592"/>
    </location>
</feature>
<protein>
    <recommendedName>
        <fullName evidence="3">AsmA domain-containing protein</fullName>
    </recommendedName>
</protein>